<accession>A0A1I4YNE8</accession>
<dbReference type="EMBL" id="FOVM01000001">
    <property type="protein sequence ID" value="SFN39526.1"/>
    <property type="molecule type" value="Genomic_DNA"/>
</dbReference>
<evidence type="ECO:0000313" key="3">
    <source>
        <dbReference type="Proteomes" id="UP000198867"/>
    </source>
</evidence>
<protein>
    <submittedName>
        <fullName evidence="2">Uncharacterized protein</fullName>
    </submittedName>
</protein>
<dbReference type="STRING" id="995034.SAMN05216219_0375"/>
<feature type="region of interest" description="Disordered" evidence="1">
    <location>
        <begin position="1"/>
        <end position="63"/>
    </location>
</feature>
<dbReference type="Proteomes" id="UP000198867">
    <property type="component" value="Unassembled WGS sequence"/>
</dbReference>
<evidence type="ECO:0000313" key="2">
    <source>
        <dbReference type="EMBL" id="SFN39526.1"/>
    </source>
</evidence>
<keyword evidence="3" id="KW-1185">Reference proteome</keyword>
<proteinExistence type="predicted"/>
<name>A0A1I4YNE8_9MICO</name>
<feature type="compositionally biased region" description="Basic and acidic residues" evidence="1">
    <location>
        <begin position="54"/>
        <end position="63"/>
    </location>
</feature>
<gene>
    <name evidence="2" type="ORF">SAMN05216219_0375</name>
</gene>
<dbReference type="AlphaFoldDB" id="A0A1I4YNE8"/>
<dbReference type="RefSeq" id="WP_090708299.1">
    <property type="nucleotide sequence ID" value="NZ_FOVM01000001.1"/>
</dbReference>
<sequence>MSDPREENAPDEALIGPGSTATGGGTSQDAQENIGEESTVPPLDPDGTGSTQLADERSTQDDL</sequence>
<reference evidence="3" key="1">
    <citation type="submission" date="2016-10" db="EMBL/GenBank/DDBJ databases">
        <authorList>
            <person name="Varghese N."/>
            <person name="Submissions S."/>
        </authorList>
    </citation>
    <scope>NUCLEOTIDE SEQUENCE [LARGE SCALE GENOMIC DNA]</scope>
    <source>
        <strain evidence="3">CGMCC 1.11101</strain>
    </source>
</reference>
<evidence type="ECO:0000256" key="1">
    <source>
        <dbReference type="SAM" id="MobiDB-lite"/>
    </source>
</evidence>
<organism evidence="2 3">
    <name type="scientific">Mycetocola miduiensis</name>
    <dbReference type="NCBI Taxonomy" id="995034"/>
    <lineage>
        <taxon>Bacteria</taxon>
        <taxon>Bacillati</taxon>
        <taxon>Actinomycetota</taxon>
        <taxon>Actinomycetes</taxon>
        <taxon>Micrococcales</taxon>
        <taxon>Microbacteriaceae</taxon>
        <taxon>Mycetocola</taxon>
    </lineage>
</organism>